<dbReference type="AlphaFoldDB" id="A0A168T9P5"/>
<accession>A0A168T9P5</accession>
<gene>
    <name evidence="3" type="primary">ABSGL_15406.1 scaffold 16614</name>
</gene>
<dbReference type="OrthoDB" id="2445127at2759"/>
<sequence>MFQQFKNIFPTSTSLNIRSLADSVGLNEEEWRTRGMEGLVALRSELQSFNSLLTNRSDTSIDQTSKQASTTNDSLCETEKVITRIELHREAIREGTVNNVQKAKVADDGLRALLSKCQQLNDIGITMTNVPNLMESTRQEMKAATSRALALKAKLVALEDRIDQVCVEYDQREMEEWKQLQEANLQKEMAEKRQGLAARQAQLDQIYEEHMERQAKERLELYDVNFKSELEDYRRRRETEVSSLYNNHSSNRTVTTTLENLKLEGNHDDLNHFLIDDEDDNNGDDRTPDGHKDLEAKEPTGKATRVPEDHQSDSSDDDGGAHIEILADEDYESD</sequence>
<name>A0A168T9P5_ABSGL</name>
<dbReference type="Proteomes" id="UP000078561">
    <property type="component" value="Unassembled WGS sequence"/>
</dbReference>
<dbReference type="EMBL" id="LT555165">
    <property type="protein sequence ID" value="SAM09705.1"/>
    <property type="molecule type" value="Genomic_DNA"/>
</dbReference>
<dbReference type="InParanoid" id="A0A168T9P5"/>
<proteinExistence type="predicted"/>
<protein>
    <submittedName>
        <fullName evidence="3">Uncharacterized protein</fullName>
    </submittedName>
</protein>
<evidence type="ECO:0000313" key="4">
    <source>
        <dbReference type="Proteomes" id="UP000078561"/>
    </source>
</evidence>
<dbReference type="OMA" id="QQFELWK"/>
<keyword evidence="4" id="KW-1185">Reference proteome</keyword>
<feature type="region of interest" description="Disordered" evidence="2">
    <location>
        <begin position="273"/>
        <end position="334"/>
    </location>
</feature>
<keyword evidence="1" id="KW-0175">Coiled coil</keyword>
<evidence type="ECO:0000256" key="2">
    <source>
        <dbReference type="SAM" id="MobiDB-lite"/>
    </source>
</evidence>
<organism evidence="3">
    <name type="scientific">Absidia glauca</name>
    <name type="common">Pin mould</name>
    <dbReference type="NCBI Taxonomy" id="4829"/>
    <lineage>
        <taxon>Eukaryota</taxon>
        <taxon>Fungi</taxon>
        <taxon>Fungi incertae sedis</taxon>
        <taxon>Mucoromycota</taxon>
        <taxon>Mucoromycotina</taxon>
        <taxon>Mucoromycetes</taxon>
        <taxon>Mucorales</taxon>
        <taxon>Cunninghamellaceae</taxon>
        <taxon>Absidia</taxon>
    </lineage>
</organism>
<feature type="coiled-coil region" evidence="1">
    <location>
        <begin position="134"/>
        <end position="161"/>
    </location>
</feature>
<evidence type="ECO:0000256" key="1">
    <source>
        <dbReference type="SAM" id="Coils"/>
    </source>
</evidence>
<feature type="compositionally biased region" description="Basic and acidic residues" evidence="2">
    <location>
        <begin position="283"/>
        <end position="313"/>
    </location>
</feature>
<reference evidence="3" key="1">
    <citation type="submission" date="2016-04" db="EMBL/GenBank/DDBJ databases">
        <authorList>
            <person name="Evans L.H."/>
            <person name="Alamgir A."/>
            <person name="Owens N."/>
            <person name="Weber N.D."/>
            <person name="Virtaneva K."/>
            <person name="Barbian K."/>
            <person name="Babar A."/>
            <person name="Rosenke K."/>
        </authorList>
    </citation>
    <scope>NUCLEOTIDE SEQUENCE [LARGE SCALE GENOMIC DNA]</scope>
    <source>
        <strain evidence="3">CBS 101.48</strain>
    </source>
</reference>
<evidence type="ECO:0000313" key="3">
    <source>
        <dbReference type="EMBL" id="SAM09705.1"/>
    </source>
</evidence>